<dbReference type="Pfam" id="PF00258">
    <property type="entry name" value="Flavodoxin_1"/>
    <property type="match status" value="1"/>
</dbReference>
<dbReference type="GO" id="GO:0010181">
    <property type="term" value="F:FMN binding"/>
    <property type="evidence" value="ECO:0007669"/>
    <property type="project" value="InterPro"/>
</dbReference>
<keyword evidence="8" id="KW-0560">Oxidoreductase</keyword>
<evidence type="ECO:0000256" key="3">
    <source>
        <dbReference type="ARBA" id="ARBA00017951"/>
    </source>
</evidence>
<protein>
    <recommendedName>
        <fullName evidence="3">Guided entry of tail-anchored proteins factor 1</fullName>
    </recommendedName>
    <alternativeName>
        <fullName evidence="9">Tail-anchored protein insertion receptor WRB</fullName>
    </alternativeName>
    <alternativeName>
        <fullName evidence="10">Tryptophan-rich basic protein</fullName>
    </alternativeName>
</protein>
<proteinExistence type="predicted"/>
<reference evidence="15" key="1">
    <citation type="submission" date="2022-11" db="UniProtKB">
        <authorList>
            <consortium name="WormBaseParasite"/>
        </authorList>
    </citation>
    <scope>IDENTIFICATION</scope>
</reference>
<dbReference type="InterPro" id="IPR028945">
    <property type="entry name" value="Get1"/>
</dbReference>
<dbReference type="PANTHER" id="PTHR19384">
    <property type="entry name" value="NITRIC OXIDE SYNTHASE-RELATED"/>
    <property type="match status" value="1"/>
</dbReference>
<evidence type="ECO:0000256" key="4">
    <source>
        <dbReference type="ARBA" id="ARBA00022630"/>
    </source>
</evidence>
<organism evidence="14 15">
    <name type="scientific">Meloidogyne javanica</name>
    <name type="common">Root-knot nematode worm</name>
    <dbReference type="NCBI Taxonomy" id="6303"/>
    <lineage>
        <taxon>Eukaryota</taxon>
        <taxon>Metazoa</taxon>
        <taxon>Ecdysozoa</taxon>
        <taxon>Nematoda</taxon>
        <taxon>Chromadorea</taxon>
        <taxon>Rhabditida</taxon>
        <taxon>Tylenchina</taxon>
        <taxon>Tylenchomorpha</taxon>
        <taxon>Tylenchoidea</taxon>
        <taxon>Meloidogynidae</taxon>
        <taxon>Meloidogyninae</taxon>
        <taxon>Meloidogyne</taxon>
        <taxon>Meloidogyne incognita group</taxon>
    </lineage>
</organism>
<dbReference type="InterPro" id="IPR017938">
    <property type="entry name" value="Riboflavin_synthase-like_b-brl"/>
</dbReference>
<feature type="domain" description="Flavodoxin-like" evidence="13">
    <location>
        <begin position="199"/>
        <end position="344"/>
    </location>
</feature>
<dbReference type="Gene3D" id="2.40.30.10">
    <property type="entry name" value="Translation factors"/>
    <property type="match status" value="1"/>
</dbReference>
<dbReference type="Pfam" id="PF04420">
    <property type="entry name" value="CHD5"/>
    <property type="match status" value="1"/>
</dbReference>
<keyword evidence="12" id="KW-0812">Transmembrane</keyword>
<comment type="cofactor">
    <cofactor evidence="2">
        <name>FAD</name>
        <dbReference type="ChEBI" id="CHEBI:57692"/>
    </cofactor>
</comment>
<dbReference type="InterPro" id="IPR001094">
    <property type="entry name" value="Flavdoxin-like"/>
</dbReference>
<keyword evidence="5" id="KW-0288">FMN</keyword>
<dbReference type="InterPro" id="IPR029012">
    <property type="entry name" value="Helix_hairpin_bin_sf"/>
</dbReference>
<dbReference type="WBParaSite" id="scaffold1581_cov150.g3312">
    <property type="protein sequence ID" value="scaffold1581_cov150.g3312"/>
    <property type="gene ID" value="scaffold1581_cov150.g3312"/>
</dbReference>
<dbReference type="PROSITE" id="PS50902">
    <property type="entry name" value="FLAVODOXIN_LIKE"/>
    <property type="match status" value="1"/>
</dbReference>
<evidence type="ECO:0000256" key="6">
    <source>
        <dbReference type="ARBA" id="ARBA00022827"/>
    </source>
</evidence>
<evidence type="ECO:0000313" key="15">
    <source>
        <dbReference type="WBParaSite" id="scaffold1581_cov150.g3312"/>
    </source>
</evidence>
<dbReference type="GO" id="GO:0005829">
    <property type="term" value="C:cytosol"/>
    <property type="evidence" value="ECO:0007669"/>
    <property type="project" value="TreeGrafter"/>
</dbReference>
<dbReference type="PRINTS" id="PR00369">
    <property type="entry name" value="FLAVODOXIN"/>
</dbReference>
<evidence type="ECO:0000256" key="7">
    <source>
        <dbReference type="ARBA" id="ARBA00022857"/>
    </source>
</evidence>
<dbReference type="SUPFAM" id="SSF52218">
    <property type="entry name" value="Flavoproteins"/>
    <property type="match status" value="1"/>
</dbReference>
<feature type="transmembrane region" description="Helical" evidence="12">
    <location>
        <begin position="36"/>
        <end position="53"/>
    </location>
</feature>
<dbReference type="GO" id="GO:0071816">
    <property type="term" value="P:tail-anchored membrane protein insertion into ER membrane"/>
    <property type="evidence" value="ECO:0007669"/>
    <property type="project" value="InterPro"/>
</dbReference>
<dbReference type="SUPFAM" id="SSF63380">
    <property type="entry name" value="Riboflavin synthase domain-like"/>
    <property type="match status" value="1"/>
</dbReference>
<dbReference type="AlphaFoldDB" id="A0A915LSY7"/>
<dbReference type="Gene3D" id="3.40.50.80">
    <property type="entry name" value="Nucleotide-binding domain of ferredoxin-NADP reductase (FNR) module"/>
    <property type="match status" value="1"/>
</dbReference>
<feature type="coiled-coil region" evidence="11">
    <location>
        <begin position="624"/>
        <end position="677"/>
    </location>
</feature>
<dbReference type="Gene3D" id="3.40.50.360">
    <property type="match status" value="1"/>
</dbReference>
<dbReference type="InterPro" id="IPR039261">
    <property type="entry name" value="FNR_nucleotide-bd"/>
</dbReference>
<dbReference type="InterPro" id="IPR029039">
    <property type="entry name" value="Flavoprotein-like_sf"/>
</dbReference>
<evidence type="ECO:0000256" key="12">
    <source>
        <dbReference type="SAM" id="Phobius"/>
    </source>
</evidence>
<feature type="transmembrane region" description="Helical" evidence="12">
    <location>
        <begin position="94"/>
        <end position="118"/>
    </location>
</feature>
<dbReference type="Proteomes" id="UP000887561">
    <property type="component" value="Unplaced"/>
</dbReference>
<dbReference type="SUPFAM" id="SSF52343">
    <property type="entry name" value="Ferredoxin reductase-like, C-terminal NADP-linked domain"/>
    <property type="match status" value="1"/>
</dbReference>
<evidence type="ECO:0000256" key="8">
    <source>
        <dbReference type="ARBA" id="ARBA00023002"/>
    </source>
</evidence>
<dbReference type="InterPro" id="IPR003097">
    <property type="entry name" value="CysJ-like_FAD-binding"/>
</dbReference>
<feature type="transmembrane region" description="Helical" evidence="12">
    <location>
        <begin position="59"/>
        <end position="82"/>
    </location>
</feature>
<keyword evidence="12" id="KW-1133">Transmembrane helix</keyword>
<dbReference type="Gene3D" id="1.20.990.10">
    <property type="entry name" value="NADPH-cytochrome p450 Reductase, Chain A, domain 3"/>
    <property type="match status" value="1"/>
</dbReference>
<dbReference type="Pfam" id="PF00667">
    <property type="entry name" value="FAD_binding_1"/>
    <property type="match status" value="1"/>
</dbReference>
<keyword evidence="11" id="KW-0175">Coiled coil</keyword>
<keyword evidence="7" id="KW-0521">NADP</keyword>
<dbReference type="GO" id="GO:0050660">
    <property type="term" value="F:flavin adenine dinucleotide binding"/>
    <property type="evidence" value="ECO:0007669"/>
    <property type="project" value="TreeGrafter"/>
</dbReference>
<keyword evidence="6" id="KW-0274">FAD</keyword>
<dbReference type="Gene3D" id="1.10.287.660">
    <property type="entry name" value="Helix hairpin bin"/>
    <property type="match status" value="1"/>
</dbReference>
<dbReference type="PANTHER" id="PTHR19384:SF10">
    <property type="entry name" value="NADPH-DEPENDENT DIFLAVIN OXIDOREDUCTASE 1"/>
    <property type="match status" value="1"/>
</dbReference>
<evidence type="ECO:0000256" key="10">
    <source>
        <dbReference type="ARBA" id="ARBA00033006"/>
    </source>
</evidence>
<comment type="cofactor">
    <cofactor evidence="1">
        <name>FMN</name>
        <dbReference type="ChEBI" id="CHEBI:58210"/>
    </cofactor>
</comment>
<evidence type="ECO:0000256" key="9">
    <source>
        <dbReference type="ARBA" id="ARBA00032437"/>
    </source>
</evidence>
<evidence type="ECO:0000313" key="14">
    <source>
        <dbReference type="Proteomes" id="UP000887561"/>
    </source>
</evidence>
<dbReference type="InterPro" id="IPR008254">
    <property type="entry name" value="Flavodoxin/NO_synth"/>
</dbReference>
<accession>A0A915LSY7</accession>
<keyword evidence="14" id="KW-1185">Reference proteome</keyword>
<name>A0A915LSY7_MELJA</name>
<evidence type="ECO:0000259" key="13">
    <source>
        <dbReference type="PROSITE" id="PS50902"/>
    </source>
</evidence>
<evidence type="ECO:0000256" key="2">
    <source>
        <dbReference type="ARBA" id="ARBA00001974"/>
    </source>
</evidence>
<dbReference type="InterPro" id="IPR023173">
    <property type="entry name" value="NADPH_Cyt_P450_Rdtase_alpha"/>
</dbReference>
<feature type="transmembrane region" description="Helical" evidence="12">
    <location>
        <begin position="147"/>
        <end position="170"/>
    </location>
</feature>
<keyword evidence="12" id="KW-0472">Membrane</keyword>
<sequence length="785" mass="91343">MSSSIKPSSSSAPFDENNIKYFCCCKKLHIRTAARLVSILLVIGVVINIFYSFGRTSTLIIYSWVLATFAIGVYGSLVYGVFREKRIFTMPFLVFQASFIFLIGMMFFVFMICAMFSVDSLKKIAYDFGGINENETNNSYHENIRGFVIMVMLFFIAFFSSQCWFFEVIYRFYQYLEDRESSFAFNLEPEFIFRMPLIIKILYGSETGNAQDFAEQIWQNLYSKNISTQCLAMDDYSINLLPTEELIIFIVSTSGNGDVPTNMRKSWTFLLSKKLLEGKYLDKLKFALLGLGDSSYTKYNFAAKKLYRRLIQLGAKPLSDLALADDQDTFGIEGVFEKWFFELLENNKVYYSVYFLRASQNLTLNALFQYYFDLQCIPKRSFIKKFASIAEDELEKDRLLELCSPEGIDDYYEYCIYSKRSICEFLRDFPQTSSLLAVGHFLDFFPIIRSRAFSIASSPSGHLNEIQILVAKVKYNIRRIKTPSPGIFKYDKEQVTPYILIGPGTGVAPFRSMIVENEFNRNEAMDFYFKEEWSSYKNLQLFTAFSRDHEEKIYVQHKISENFKEMWNLINCGGAKIFIAGSAGDMPKQVINSFKQVFIQEGRMSVEEADKLMVNLFLHLFSRKTSEEISLDRLNEQMIQIKNQMSMLSPTADFAKYYKNERLLNKLKEEKEKLDKTIFSKSIISSVKINIAVKTIFMVIATCLMWKAEFFVLFRMDAKWIWPLNILNLQNNIFGGQGKEEEDLYQNVTLFSFVLLTLIVKKIWEYRKTNNNDINFIGTEIFTTH</sequence>
<evidence type="ECO:0000256" key="5">
    <source>
        <dbReference type="ARBA" id="ARBA00022643"/>
    </source>
</evidence>
<dbReference type="GO" id="GO:0016491">
    <property type="term" value="F:oxidoreductase activity"/>
    <property type="evidence" value="ECO:0007669"/>
    <property type="project" value="UniProtKB-KW"/>
</dbReference>
<keyword evidence="4" id="KW-0285">Flavoprotein</keyword>
<evidence type="ECO:0000256" key="1">
    <source>
        <dbReference type="ARBA" id="ARBA00001917"/>
    </source>
</evidence>
<evidence type="ECO:0000256" key="11">
    <source>
        <dbReference type="SAM" id="Coils"/>
    </source>
</evidence>